<comment type="caution">
    <text evidence="1">The sequence shown here is derived from an EMBL/GenBank/DDBJ whole genome shotgun (WGS) entry which is preliminary data.</text>
</comment>
<reference evidence="1 2" key="1">
    <citation type="journal article" date="2018" name="Int. J. Food Microbiol.">
        <title>Growth of Carnobacterium spp. isolated from chilled vacuum-packaged meat under relevant acidic conditions.</title>
        <authorList>
            <person name="Zhang P."/>
            <person name="Badoni M."/>
            <person name="Ganzle M."/>
            <person name="Yang X."/>
        </authorList>
    </citation>
    <scope>NUCLEOTIDE SEQUENCE [LARGE SCALE GENOMIC DNA]</scope>
    <source>
        <strain evidence="1 2">B2</strain>
    </source>
</reference>
<organism evidence="1 2">
    <name type="scientific">Carnobacterium divergens</name>
    <name type="common">Lactobacillus divergens</name>
    <dbReference type="NCBI Taxonomy" id="2748"/>
    <lineage>
        <taxon>Bacteria</taxon>
        <taxon>Bacillati</taxon>
        <taxon>Bacillota</taxon>
        <taxon>Bacilli</taxon>
        <taxon>Lactobacillales</taxon>
        <taxon>Carnobacteriaceae</taxon>
        <taxon>Carnobacterium</taxon>
    </lineage>
</organism>
<name>A0A7Z8D1C9_CARDV</name>
<gene>
    <name evidence="1" type="ORF">CKN69_00930</name>
</gene>
<protein>
    <submittedName>
        <fullName evidence="1">Uncharacterized protein</fullName>
    </submittedName>
</protein>
<dbReference type="AlphaFoldDB" id="A0A7Z8D1C9"/>
<sequence length="67" mass="7687">MAGKKLRIIRDGKIDRMFLDGEEIDGKYLTKSTLTMDYGSCYVLNLEYHIKEVDIEGIEVTEQTNKG</sequence>
<dbReference type="EMBL" id="NRPP01000002">
    <property type="protein sequence ID" value="TFJ30503.1"/>
    <property type="molecule type" value="Genomic_DNA"/>
</dbReference>
<dbReference type="RefSeq" id="WP_135019963.1">
    <property type="nucleotide sequence ID" value="NZ_CBCPJX010000005.1"/>
</dbReference>
<dbReference type="Proteomes" id="UP000297938">
    <property type="component" value="Unassembled WGS sequence"/>
</dbReference>
<proteinExistence type="predicted"/>
<evidence type="ECO:0000313" key="1">
    <source>
        <dbReference type="EMBL" id="TFJ30503.1"/>
    </source>
</evidence>
<evidence type="ECO:0000313" key="2">
    <source>
        <dbReference type="Proteomes" id="UP000297938"/>
    </source>
</evidence>
<accession>A0A7Z8D1C9</accession>